<evidence type="ECO:0000256" key="2">
    <source>
        <dbReference type="ARBA" id="ARBA00009916"/>
    </source>
</evidence>
<comment type="caution">
    <text evidence="10">The sequence shown here is derived from an EMBL/GenBank/DDBJ whole genome shotgun (WGS) entry which is preliminary data.</text>
</comment>
<gene>
    <name evidence="10" type="ORF">AB6A40_008972</name>
</gene>
<keyword evidence="5 8" id="KW-0812">Transmembrane</keyword>
<evidence type="ECO:0000256" key="4">
    <source>
        <dbReference type="ARBA" id="ARBA00022592"/>
    </source>
</evidence>
<keyword evidence="6 8" id="KW-1133">Transmembrane helix</keyword>
<dbReference type="Pfam" id="PF01384">
    <property type="entry name" value="PHO4"/>
    <property type="match status" value="1"/>
</dbReference>
<dbReference type="GO" id="GO:0016020">
    <property type="term" value="C:membrane"/>
    <property type="evidence" value="ECO:0007669"/>
    <property type="project" value="UniProtKB-SubCell"/>
</dbReference>
<feature type="transmembrane region" description="Helical" evidence="8">
    <location>
        <begin position="207"/>
        <end position="231"/>
    </location>
</feature>
<evidence type="ECO:0000256" key="6">
    <source>
        <dbReference type="ARBA" id="ARBA00022989"/>
    </source>
</evidence>
<dbReference type="Proteomes" id="UP001608902">
    <property type="component" value="Unassembled WGS sequence"/>
</dbReference>
<name>A0ABD6EQZ5_9BILA</name>
<comment type="similarity">
    <text evidence="2 8">Belongs to the inorganic phosphate transporter (PiT) (TC 2.A.20) family.</text>
</comment>
<keyword evidence="7 8" id="KW-0472">Membrane</keyword>
<proteinExistence type="inferred from homology"/>
<feature type="chain" id="PRO_5044792992" description="Phosphate transporter" evidence="9">
    <location>
        <begin position="21"/>
        <end position="492"/>
    </location>
</feature>
<feature type="transmembrane region" description="Helical" evidence="8">
    <location>
        <begin position="82"/>
        <end position="103"/>
    </location>
</feature>
<feature type="transmembrane region" description="Helical" evidence="8">
    <location>
        <begin position="177"/>
        <end position="195"/>
    </location>
</feature>
<evidence type="ECO:0000256" key="7">
    <source>
        <dbReference type="ARBA" id="ARBA00023136"/>
    </source>
</evidence>
<sequence length="492" mass="53034">MVWTLIAGIVLAFALGFGMGANDVSNAFGTSVGSGVLSLKMAYFLATVFETLGALLVGYNVADAMRKDVYNLEAFRDNPKELMVGQVAILGGCAAWMLIATFARLPVSTTHSITGATLGFALLTTGASGIHWGKIIQIIASWFTSPVLSGIVSSILYIIVDFSVLRRKDPFKCGLRALPFFYWFCIAFNVMAVSYQGSKLLHLASLPAWLCATISIGSATVVSIIIHFLLAPRLKIWIEKKVNDNPKIAFCNDIATKDIEMNNTSTKKPEVFAITINDSSAMKGIDSRQSNNNSATCSTCGQSLIESVKVFFKWFLPCRARKTDQKTLKIFNSIQVFTACFAGFAHGANDVSNAIAPLAALWSIYQTMDVSQHGETPLYILIYGVVAICTGLIVLGHRVIRTVGSKMSEINSASGFTIEFGAAVTALCASKLGLPISTTHSLVGSVVMVGTIRCEQGIDWSLFRNIALSWVVTVPVSGLISVGLMLILRIFL</sequence>
<evidence type="ECO:0000313" key="11">
    <source>
        <dbReference type="Proteomes" id="UP001608902"/>
    </source>
</evidence>
<evidence type="ECO:0000256" key="9">
    <source>
        <dbReference type="SAM" id="SignalP"/>
    </source>
</evidence>
<evidence type="ECO:0000256" key="3">
    <source>
        <dbReference type="ARBA" id="ARBA00022448"/>
    </source>
</evidence>
<organism evidence="10 11">
    <name type="scientific">Gnathostoma spinigerum</name>
    <dbReference type="NCBI Taxonomy" id="75299"/>
    <lineage>
        <taxon>Eukaryota</taxon>
        <taxon>Metazoa</taxon>
        <taxon>Ecdysozoa</taxon>
        <taxon>Nematoda</taxon>
        <taxon>Chromadorea</taxon>
        <taxon>Rhabditida</taxon>
        <taxon>Spirurina</taxon>
        <taxon>Gnathostomatomorpha</taxon>
        <taxon>Gnathostomatoidea</taxon>
        <taxon>Gnathostomatidae</taxon>
        <taxon>Gnathostoma</taxon>
    </lineage>
</organism>
<feature type="transmembrane region" description="Helical" evidence="8">
    <location>
        <begin position="467"/>
        <end position="491"/>
    </location>
</feature>
<feature type="transmembrane region" description="Helical" evidence="8">
    <location>
        <begin position="147"/>
        <end position="165"/>
    </location>
</feature>
<evidence type="ECO:0000256" key="8">
    <source>
        <dbReference type="RuleBase" id="RU363058"/>
    </source>
</evidence>
<feature type="signal peptide" evidence="9">
    <location>
        <begin position="1"/>
        <end position="20"/>
    </location>
</feature>
<evidence type="ECO:0000313" key="10">
    <source>
        <dbReference type="EMBL" id="MFH4982263.1"/>
    </source>
</evidence>
<dbReference type="EMBL" id="JBGFUD010008871">
    <property type="protein sequence ID" value="MFH4982263.1"/>
    <property type="molecule type" value="Genomic_DNA"/>
</dbReference>
<dbReference type="InterPro" id="IPR001204">
    <property type="entry name" value="Phos_transporter"/>
</dbReference>
<keyword evidence="4 8" id="KW-0592">Phosphate transport</keyword>
<evidence type="ECO:0000256" key="5">
    <source>
        <dbReference type="ARBA" id="ARBA00022692"/>
    </source>
</evidence>
<accession>A0ABD6EQZ5</accession>
<feature type="transmembrane region" description="Helical" evidence="8">
    <location>
        <begin position="43"/>
        <end position="62"/>
    </location>
</feature>
<feature type="transmembrane region" description="Helical" evidence="8">
    <location>
        <begin position="378"/>
        <end position="400"/>
    </location>
</feature>
<feature type="transmembrane region" description="Helical" evidence="8">
    <location>
        <begin position="330"/>
        <end position="348"/>
    </location>
</feature>
<dbReference type="PANTHER" id="PTHR11101:SF67">
    <property type="entry name" value="PHOSPHATE TRANSPORTER"/>
    <property type="match status" value="1"/>
</dbReference>
<keyword evidence="9" id="KW-0732">Signal</keyword>
<evidence type="ECO:0000256" key="1">
    <source>
        <dbReference type="ARBA" id="ARBA00004141"/>
    </source>
</evidence>
<protein>
    <recommendedName>
        <fullName evidence="8">Phosphate transporter</fullName>
    </recommendedName>
</protein>
<keyword evidence="3 8" id="KW-0813">Transport</keyword>
<dbReference type="AlphaFoldDB" id="A0ABD6EQZ5"/>
<keyword evidence="11" id="KW-1185">Reference proteome</keyword>
<comment type="function">
    <text evidence="8">Sodium-phosphate symporter.</text>
</comment>
<dbReference type="PANTHER" id="PTHR11101">
    <property type="entry name" value="PHOSPHATE TRANSPORTER"/>
    <property type="match status" value="1"/>
</dbReference>
<comment type="subcellular location">
    <subcellularLocation>
        <location evidence="1 8">Membrane</location>
        <topology evidence="1 8">Multi-pass membrane protein</topology>
    </subcellularLocation>
</comment>
<dbReference type="GO" id="GO:0006817">
    <property type="term" value="P:phosphate ion transport"/>
    <property type="evidence" value="ECO:0007669"/>
    <property type="project" value="UniProtKB-KW"/>
</dbReference>
<reference evidence="10 11" key="1">
    <citation type="submission" date="2024-08" db="EMBL/GenBank/DDBJ databases">
        <title>Gnathostoma spinigerum genome.</title>
        <authorList>
            <person name="Gonzalez-Bertolin B."/>
            <person name="Monzon S."/>
            <person name="Zaballos A."/>
            <person name="Jimenez P."/>
            <person name="Dekumyoy P."/>
            <person name="Varona S."/>
            <person name="Cuesta I."/>
            <person name="Sumanam S."/>
            <person name="Adisakwattana P."/>
            <person name="Gasser R.B."/>
            <person name="Hernandez-Gonzalez A."/>
            <person name="Young N.D."/>
            <person name="Perteguer M.J."/>
        </authorList>
    </citation>
    <scope>NUCLEOTIDE SEQUENCE [LARGE SCALE GENOMIC DNA]</scope>
    <source>
        <strain evidence="10">AL3</strain>
        <tissue evidence="10">Liver</tissue>
    </source>
</reference>